<sequence length="34" mass="3938">PILDAHNEYGSTLTASRNFTNEGFTKLDYHTTHW</sequence>
<dbReference type="EMBL" id="BART01024097">
    <property type="protein sequence ID" value="GAH00557.1"/>
    <property type="molecule type" value="Genomic_DNA"/>
</dbReference>
<proteinExistence type="predicted"/>
<comment type="caution">
    <text evidence="1">The sequence shown here is derived from an EMBL/GenBank/DDBJ whole genome shotgun (WGS) entry which is preliminary data.</text>
</comment>
<protein>
    <submittedName>
        <fullName evidence="1">Uncharacterized protein</fullName>
    </submittedName>
</protein>
<name>X1BZZ4_9ZZZZ</name>
<organism evidence="1">
    <name type="scientific">marine sediment metagenome</name>
    <dbReference type="NCBI Taxonomy" id="412755"/>
    <lineage>
        <taxon>unclassified sequences</taxon>
        <taxon>metagenomes</taxon>
        <taxon>ecological metagenomes</taxon>
    </lineage>
</organism>
<gene>
    <name evidence="1" type="ORF">S01H4_43647</name>
</gene>
<evidence type="ECO:0000313" key="1">
    <source>
        <dbReference type="EMBL" id="GAH00557.1"/>
    </source>
</evidence>
<accession>X1BZZ4</accession>
<dbReference type="AlphaFoldDB" id="X1BZZ4"/>
<feature type="non-terminal residue" evidence="1">
    <location>
        <position position="1"/>
    </location>
</feature>
<reference evidence="1" key="1">
    <citation type="journal article" date="2014" name="Front. Microbiol.">
        <title>High frequency of phylogenetically diverse reductive dehalogenase-homologous genes in deep subseafloor sedimentary metagenomes.</title>
        <authorList>
            <person name="Kawai M."/>
            <person name="Futagami T."/>
            <person name="Toyoda A."/>
            <person name="Takaki Y."/>
            <person name="Nishi S."/>
            <person name="Hori S."/>
            <person name="Arai W."/>
            <person name="Tsubouchi T."/>
            <person name="Morono Y."/>
            <person name="Uchiyama I."/>
            <person name="Ito T."/>
            <person name="Fujiyama A."/>
            <person name="Inagaki F."/>
            <person name="Takami H."/>
        </authorList>
    </citation>
    <scope>NUCLEOTIDE SEQUENCE</scope>
    <source>
        <strain evidence="1">Expedition CK06-06</strain>
    </source>
</reference>